<keyword evidence="13" id="KW-1185">Reference proteome</keyword>
<dbReference type="Proteomes" id="UP001365542">
    <property type="component" value="Unassembled WGS sequence"/>
</dbReference>
<dbReference type="PANTHER" id="PTHR15071">
    <property type="entry name" value="MANNOSE-6-PHOSPHATE RECEPTOR FAMILY MEMBER"/>
    <property type="match status" value="1"/>
</dbReference>
<dbReference type="InterPro" id="IPR009011">
    <property type="entry name" value="Man6P_isomerase_rcpt-bd_dom_sf"/>
</dbReference>
<keyword evidence="12" id="KW-0675">Receptor</keyword>
<evidence type="ECO:0000259" key="11">
    <source>
        <dbReference type="PROSITE" id="PS51914"/>
    </source>
</evidence>
<keyword evidence="5 9" id="KW-1133">Transmembrane helix</keyword>
<keyword evidence="6 9" id="KW-0472">Membrane</keyword>
<dbReference type="GO" id="GO:0000139">
    <property type="term" value="C:Golgi membrane"/>
    <property type="evidence" value="ECO:0007669"/>
    <property type="project" value="UniProtKB-SubCell"/>
</dbReference>
<keyword evidence="3 9" id="KW-0812">Transmembrane</keyword>
<dbReference type="SUPFAM" id="SSF50911">
    <property type="entry name" value="Mannose 6-phosphate receptor domain"/>
    <property type="match status" value="1"/>
</dbReference>
<evidence type="ECO:0000256" key="8">
    <source>
        <dbReference type="ARBA" id="ARBA00023180"/>
    </source>
</evidence>
<proteinExistence type="predicted"/>
<evidence type="ECO:0000256" key="4">
    <source>
        <dbReference type="ARBA" id="ARBA00022729"/>
    </source>
</evidence>
<dbReference type="AlphaFoldDB" id="A0AAV9XLW2"/>
<dbReference type="Pfam" id="PF02157">
    <property type="entry name" value="Man-6-P_recep"/>
    <property type="match status" value="1"/>
</dbReference>
<keyword evidence="4 10" id="KW-0732">Signal</keyword>
<evidence type="ECO:0000256" key="9">
    <source>
        <dbReference type="SAM" id="Phobius"/>
    </source>
</evidence>
<evidence type="ECO:0000256" key="6">
    <source>
        <dbReference type="ARBA" id="ARBA00023136"/>
    </source>
</evidence>
<evidence type="ECO:0000313" key="12">
    <source>
        <dbReference type="EMBL" id="KAK6542204.1"/>
    </source>
</evidence>
<evidence type="ECO:0000256" key="5">
    <source>
        <dbReference type="ARBA" id="ARBA00022989"/>
    </source>
</evidence>
<feature type="domain" description="MRH" evidence="11">
    <location>
        <begin position="49"/>
        <end position="213"/>
    </location>
</feature>
<dbReference type="PANTHER" id="PTHR15071:SF0">
    <property type="entry name" value="MANNOSE 6-PHOSPHATE RECEPTOR-LIKE PROTEIN 1"/>
    <property type="match status" value="1"/>
</dbReference>
<dbReference type="Gene3D" id="2.70.130.10">
    <property type="entry name" value="Mannose-6-phosphate receptor binding domain"/>
    <property type="match status" value="1"/>
</dbReference>
<evidence type="ECO:0000256" key="2">
    <source>
        <dbReference type="ARBA" id="ARBA00022448"/>
    </source>
</evidence>
<dbReference type="PROSITE" id="PS51914">
    <property type="entry name" value="MRH"/>
    <property type="match status" value="1"/>
</dbReference>
<dbReference type="SMART" id="SM01404">
    <property type="entry name" value="CIMR"/>
    <property type="match status" value="1"/>
</dbReference>
<dbReference type="EMBL" id="JAVHJO010000003">
    <property type="protein sequence ID" value="KAK6542204.1"/>
    <property type="molecule type" value="Genomic_DNA"/>
</dbReference>
<sequence>MPWLLLPASRSPSGGFSFALLAALTLVAIIIDSSRATPLGVTPSEPSDPPCSATSERTGTFVDLRSLIQKDGGTNYTPRGYDYNSNFTLNICAPILLPKTKELKFHALPDVHNVSAYYLKDDVAYSLGRASAAPKFRGRKLVLEYTGGSLCPKFDDDGAPVPGKDNEDGFRKGAIISFTCDRELIGPPTISFVGQQNECSYWFDVRTSSACATVKQQPLGPVAIFGIIFLVALLVYFIGGCFYQRTVLHARGWRQVPHWQTWLGALNFIWDSIRLCAFSSINICGQLCGQGRSGRFGGYIPAPGSDGRFGRGAPGARTDGWTDVDDENRLIDQLDDDEWSDE</sequence>
<keyword evidence="8" id="KW-0325">Glycoprotein</keyword>
<dbReference type="InterPro" id="IPR028927">
    <property type="entry name" value="Man-6-P_rcpt"/>
</dbReference>
<name>A0AAV9XLW2_9PEZI</name>
<dbReference type="GO" id="GO:0005770">
    <property type="term" value="C:late endosome"/>
    <property type="evidence" value="ECO:0007669"/>
    <property type="project" value="TreeGrafter"/>
</dbReference>
<dbReference type="GO" id="GO:0007034">
    <property type="term" value="P:vacuolar transport"/>
    <property type="evidence" value="ECO:0007669"/>
    <property type="project" value="TreeGrafter"/>
</dbReference>
<keyword evidence="7" id="KW-1015">Disulfide bond</keyword>
<dbReference type="InterPro" id="IPR044865">
    <property type="entry name" value="MRH_dom"/>
</dbReference>
<gene>
    <name evidence="12" type="primary">MRL1_1</name>
    <name evidence="12" type="ORF">TWF694_007964</name>
</gene>
<evidence type="ECO:0000256" key="1">
    <source>
        <dbReference type="ARBA" id="ARBA00004308"/>
    </source>
</evidence>
<evidence type="ECO:0000256" key="3">
    <source>
        <dbReference type="ARBA" id="ARBA00022692"/>
    </source>
</evidence>
<evidence type="ECO:0000313" key="13">
    <source>
        <dbReference type="Proteomes" id="UP001365542"/>
    </source>
</evidence>
<organism evidence="12 13">
    <name type="scientific">Orbilia ellipsospora</name>
    <dbReference type="NCBI Taxonomy" id="2528407"/>
    <lineage>
        <taxon>Eukaryota</taxon>
        <taxon>Fungi</taxon>
        <taxon>Dikarya</taxon>
        <taxon>Ascomycota</taxon>
        <taxon>Pezizomycotina</taxon>
        <taxon>Orbiliomycetes</taxon>
        <taxon>Orbiliales</taxon>
        <taxon>Orbiliaceae</taxon>
        <taxon>Orbilia</taxon>
    </lineage>
</organism>
<feature type="transmembrane region" description="Helical" evidence="9">
    <location>
        <begin position="219"/>
        <end position="243"/>
    </location>
</feature>
<dbReference type="GO" id="GO:0010008">
    <property type="term" value="C:endosome membrane"/>
    <property type="evidence" value="ECO:0007669"/>
    <property type="project" value="UniProtKB-SubCell"/>
</dbReference>
<keyword evidence="2" id="KW-0813">Transport</keyword>
<evidence type="ECO:0000256" key="7">
    <source>
        <dbReference type="ARBA" id="ARBA00023157"/>
    </source>
</evidence>
<comment type="subcellular location">
    <subcellularLocation>
        <location evidence="1">Endomembrane system</location>
    </subcellularLocation>
</comment>
<accession>A0AAV9XLW2</accession>
<feature type="signal peptide" evidence="10">
    <location>
        <begin position="1"/>
        <end position="36"/>
    </location>
</feature>
<reference evidence="12 13" key="1">
    <citation type="submission" date="2019-10" db="EMBL/GenBank/DDBJ databases">
        <authorList>
            <person name="Palmer J.M."/>
        </authorList>
    </citation>
    <scope>NUCLEOTIDE SEQUENCE [LARGE SCALE GENOMIC DNA]</scope>
    <source>
        <strain evidence="12 13">TWF694</strain>
    </source>
</reference>
<evidence type="ECO:0000256" key="10">
    <source>
        <dbReference type="SAM" id="SignalP"/>
    </source>
</evidence>
<comment type="caution">
    <text evidence="12">The sequence shown here is derived from an EMBL/GenBank/DDBJ whole genome shotgun (WGS) entry which is preliminary data.</text>
</comment>
<protein>
    <submittedName>
        <fullName evidence="12">Cation-independent mannose-6-phosphate receptor CI-MPR</fullName>
    </submittedName>
</protein>
<feature type="chain" id="PRO_5043451951" evidence="10">
    <location>
        <begin position="37"/>
        <end position="342"/>
    </location>
</feature>